<gene>
    <name evidence="2" type="ORF">BDV95DRAFT_661440</name>
</gene>
<dbReference type="EMBL" id="JAADJZ010000009">
    <property type="protein sequence ID" value="KAF2872270.1"/>
    <property type="molecule type" value="Genomic_DNA"/>
</dbReference>
<sequence length="300" mass="33743">MLRTAPPVFGLGTDPGWKYPDAAAVDFDESWSCKPAFVIEVGFSRQPSDLLEKAGKYFYHSRGAIRTVLAVDIEFWDAQQRKEARISGRYACVGYEIYRYEPVLRCARRNERRDRKYFNVNHYGFQGVSKSDGTACKGSVELRLSDFLSRDTEAELNLPLLLKFGVIGAVGEEIGHTQHDDTNRDSDGRSQFEVDTSSVSIDDMNELVAKLYDEMTSGVLKDRLRNDTGEQDIMDLPITFSHEAFVKIFHRAESRQTSSDEYLASIKTEGGEGRAGQDEVGGSSGTVRTAEPPQKKQRRE</sequence>
<feature type="compositionally biased region" description="Basic and acidic residues" evidence="1">
    <location>
        <begin position="176"/>
        <end position="192"/>
    </location>
</feature>
<feature type="region of interest" description="Disordered" evidence="1">
    <location>
        <begin position="258"/>
        <end position="300"/>
    </location>
</feature>
<evidence type="ECO:0000313" key="2">
    <source>
        <dbReference type="EMBL" id="KAF2872270.1"/>
    </source>
</evidence>
<evidence type="ECO:0000313" key="3">
    <source>
        <dbReference type="Proteomes" id="UP000481861"/>
    </source>
</evidence>
<dbReference type="AlphaFoldDB" id="A0A7C8IEN7"/>
<accession>A0A7C8IEN7</accession>
<feature type="region of interest" description="Disordered" evidence="1">
    <location>
        <begin position="176"/>
        <end position="196"/>
    </location>
</feature>
<organism evidence="2 3">
    <name type="scientific">Massariosphaeria phaeospora</name>
    <dbReference type="NCBI Taxonomy" id="100035"/>
    <lineage>
        <taxon>Eukaryota</taxon>
        <taxon>Fungi</taxon>
        <taxon>Dikarya</taxon>
        <taxon>Ascomycota</taxon>
        <taxon>Pezizomycotina</taxon>
        <taxon>Dothideomycetes</taxon>
        <taxon>Pleosporomycetidae</taxon>
        <taxon>Pleosporales</taxon>
        <taxon>Pleosporales incertae sedis</taxon>
        <taxon>Massariosphaeria</taxon>
    </lineage>
</organism>
<evidence type="ECO:0008006" key="4">
    <source>
        <dbReference type="Google" id="ProtNLM"/>
    </source>
</evidence>
<reference evidence="2 3" key="1">
    <citation type="submission" date="2020-01" db="EMBL/GenBank/DDBJ databases">
        <authorList>
            <consortium name="DOE Joint Genome Institute"/>
            <person name="Haridas S."/>
            <person name="Albert R."/>
            <person name="Binder M."/>
            <person name="Bloem J."/>
            <person name="Labutti K."/>
            <person name="Salamov A."/>
            <person name="Andreopoulos B."/>
            <person name="Baker S.E."/>
            <person name="Barry K."/>
            <person name="Bills G."/>
            <person name="Bluhm B.H."/>
            <person name="Cannon C."/>
            <person name="Castanera R."/>
            <person name="Culley D.E."/>
            <person name="Daum C."/>
            <person name="Ezra D."/>
            <person name="Gonzalez J.B."/>
            <person name="Henrissat B."/>
            <person name="Kuo A."/>
            <person name="Liang C."/>
            <person name="Lipzen A."/>
            <person name="Lutzoni F."/>
            <person name="Magnuson J."/>
            <person name="Mondo S."/>
            <person name="Nolan M."/>
            <person name="Ohm R."/>
            <person name="Pangilinan J."/>
            <person name="Park H.-J.H."/>
            <person name="Ramirez L."/>
            <person name="Alfaro M."/>
            <person name="Sun H."/>
            <person name="Tritt A."/>
            <person name="Yoshinaga Y."/>
            <person name="Zwiers L.-H.L."/>
            <person name="Turgeon B.G."/>
            <person name="Goodwin S.B."/>
            <person name="Spatafora J.W."/>
            <person name="Crous P.W."/>
            <person name="Grigoriev I.V."/>
        </authorList>
    </citation>
    <scope>NUCLEOTIDE SEQUENCE [LARGE SCALE GENOMIC DNA]</scope>
    <source>
        <strain evidence="2 3">CBS 611.86</strain>
    </source>
</reference>
<name>A0A7C8IEN7_9PLEO</name>
<evidence type="ECO:0000256" key="1">
    <source>
        <dbReference type="SAM" id="MobiDB-lite"/>
    </source>
</evidence>
<keyword evidence="3" id="KW-1185">Reference proteome</keyword>
<proteinExistence type="predicted"/>
<comment type="caution">
    <text evidence="2">The sequence shown here is derived from an EMBL/GenBank/DDBJ whole genome shotgun (WGS) entry which is preliminary data.</text>
</comment>
<dbReference type="Proteomes" id="UP000481861">
    <property type="component" value="Unassembled WGS sequence"/>
</dbReference>
<protein>
    <recommendedName>
        <fullName evidence="4">Restriction endonuclease domain-containing protein</fullName>
    </recommendedName>
</protein>